<dbReference type="EC" id="3.5.4.10" evidence="10"/>
<keyword evidence="7 10" id="KW-0511">Multifunctional enzyme</keyword>
<dbReference type="STRING" id="915059.NH26_13345"/>
<dbReference type="HAMAP" id="MF_00139">
    <property type="entry name" value="PurH"/>
    <property type="match status" value="1"/>
</dbReference>
<evidence type="ECO:0000313" key="12">
    <source>
        <dbReference type="EMBL" id="OHX67257.1"/>
    </source>
</evidence>
<comment type="similarity">
    <text evidence="3 10">Belongs to the PurH family.</text>
</comment>
<gene>
    <name evidence="10" type="primary">purH</name>
    <name evidence="12" type="ORF">NH26_13345</name>
</gene>
<evidence type="ECO:0000256" key="8">
    <source>
        <dbReference type="ARBA" id="ARBA00050488"/>
    </source>
</evidence>
<dbReference type="GO" id="GO:0003937">
    <property type="term" value="F:IMP cyclohydrolase activity"/>
    <property type="evidence" value="ECO:0007669"/>
    <property type="project" value="UniProtKB-UniRule"/>
</dbReference>
<dbReference type="Pfam" id="PF01808">
    <property type="entry name" value="AICARFT_IMPCHas"/>
    <property type="match status" value="1"/>
</dbReference>
<comment type="catalytic activity">
    <reaction evidence="9 10">
        <text>IMP + H2O = 5-formamido-1-(5-phospho-D-ribosyl)imidazole-4-carboxamide</text>
        <dbReference type="Rhea" id="RHEA:18445"/>
        <dbReference type="ChEBI" id="CHEBI:15377"/>
        <dbReference type="ChEBI" id="CHEBI:58053"/>
        <dbReference type="ChEBI" id="CHEBI:58467"/>
        <dbReference type="EC" id="3.5.4.10"/>
    </reaction>
</comment>
<dbReference type="InterPro" id="IPR016193">
    <property type="entry name" value="Cytidine_deaminase-like"/>
</dbReference>
<evidence type="ECO:0000256" key="7">
    <source>
        <dbReference type="ARBA" id="ARBA00023268"/>
    </source>
</evidence>
<evidence type="ECO:0000256" key="5">
    <source>
        <dbReference type="ARBA" id="ARBA00022755"/>
    </source>
</evidence>
<keyword evidence="4 10" id="KW-0808">Transferase</keyword>
<evidence type="ECO:0000256" key="2">
    <source>
        <dbReference type="ARBA" id="ARBA00004954"/>
    </source>
</evidence>
<evidence type="ECO:0000256" key="6">
    <source>
        <dbReference type="ARBA" id="ARBA00022801"/>
    </source>
</evidence>
<dbReference type="RefSeq" id="WP_044226174.1">
    <property type="nucleotide sequence ID" value="NZ_JRYR02000001.1"/>
</dbReference>
<dbReference type="InterPro" id="IPR002695">
    <property type="entry name" value="PurH-like"/>
</dbReference>
<dbReference type="FunFam" id="3.40.50.1380:FF:000001">
    <property type="entry name" value="Bifunctional purine biosynthesis protein PurH"/>
    <property type="match status" value="1"/>
</dbReference>
<dbReference type="GO" id="GO:0005829">
    <property type="term" value="C:cytosol"/>
    <property type="evidence" value="ECO:0007669"/>
    <property type="project" value="TreeGrafter"/>
</dbReference>
<dbReference type="InterPro" id="IPR011607">
    <property type="entry name" value="MGS-like_dom"/>
</dbReference>
<sequence length="513" mass="55564">MKKVESALISVFYKDNLAPIVKLLQENGVTIYSTGGTQSFIEELGAEVTAVEDLTSYPSILGGRVKTLHPKIFGGILNRGDNEQDQAQIAEFGIPNIDLVIVDLYPFEETVASDAEHQAIVEKVDIGGISLIRAAAKNYKDTLIVSSREQYDDVASILKEKNGATDLKDRMRFAAKAFDISSHYDSKIFDYFNSVVAKEEEEIPAFKVSERSAKAMRYGENPHQNGKFYGDLSEMFDQLHGKDVSYNNLVDVDAAVNLIDEFPATDGAAFAILKHTNACGVALGSDIKDAYVKALACDPVSAFGGVLIANQPITLGAAEEIHKLFCEVVIAPGFDADALEVLKGKKNRIILNRKELSTGSVQYKSLLNGVLVQDKDLKTETATDLTVATEKAPSDSQINALLFANKICKHTKSNAIVLAKDGQLFASGVGQTSRVDALNQAIAKAKSFGFDLSEAVMASDAFFPFPDCVELAQKEGIEAVIQPGGSIKDQESVDFCNNNGVAMVMTGVRHFKH</sequence>
<dbReference type="GO" id="GO:0004643">
    <property type="term" value="F:phosphoribosylaminoimidazolecarboxamide formyltransferase activity"/>
    <property type="evidence" value="ECO:0007669"/>
    <property type="project" value="UniProtKB-UniRule"/>
</dbReference>
<evidence type="ECO:0000256" key="3">
    <source>
        <dbReference type="ARBA" id="ARBA00007667"/>
    </source>
</evidence>
<dbReference type="PROSITE" id="PS51855">
    <property type="entry name" value="MGS"/>
    <property type="match status" value="1"/>
</dbReference>
<dbReference type="SMART" id="SM00798">
    <property type="entry name" value="AICARFT_IMPCHas"/>
    <property type="match status" value="1"/>
</dbReference>
<dbReference type="FunFam" id="3.40.140.20:FF:000005">
    <property type="entry name" value="Bifunctional purine biosynthesis protein PurH"/>
    <property type="match status" value="1"/>
</dbReference>
<dbReference type="EC" id="2.1.2.3" evidence="10"/>
<comment type="pathway">
    <text evidence="2 10">Purine metabolism; IMP biosynthesis via de novo pathway; 5-formamido-1-(5-phospho-D-ribosyl)imidazole-4-carboxamide from 5-amino-1-(5-phospho-D-ribosyl)imidazole-4-carboxamide (10-formyl THF route): step 1/1.</text>
</comment>
<dbReference type="SMART" id="SM00851">
    <property type="entry name" value="MGS"/>
    <property type="match status" value="1"/>
</dbReference>
<name>A0A1S1Z1Z8_FLAPC</name>
<dbReference type="SUPFAM" id="SSF52335">
    <property type="entry name" value="Methylglyoxal synthase-like"/>
    <property type="match status" value="1"/>
</dbReference>
<reference evidence="12 13" key="1">
    <citation type="journal article" date="2012" name="Int. J. Syst. Evol. Microbiol.">
        <title>Flammeovirga pacifica sp. nov., isolated from deep-sea sediment.</title>
        <authorList>
            <person name="Xu H."/>
            <person name="Fu Y."/>
            <person name="Yang N."/>
            <person name="Ding Z."/>
            <person name="Lai Q."/>
            <person name="Zeng R."/>
        </authorList>
    </citation>
    <scope>NUCLEOTIDE SEQUENCE [LARGE SCALE GENOMIC DNA]</scope>
    <source>
        <strain evidence="13">DSM 24597 / LMG 26175 / WPAGA1</strain>
    </source>
</reference>
<dbReference type="Gene3D" id="3.40.50.1380">
    <property type="entry name" value="Methylglyoxal synthase-like domain"/>
    <property type="match status" value="1"/>
</dbReference>
<accession>A0A1S1Z1Z8</accession>
<keyword evidence="13" id="KW-1185">Reference proteome</keyword>
<proteinExistence type="inferred from homology"/>
<dbReference type="OrthoDB" id="9802065at2"/>
<evidence type="ECO:0000256" key="9">
    <source>
        <dbReference type="ARBA" id="ARBA00050687"/>
    </source>
</evidence>
<dbReference type="Proteomes" id="UP000179797">
    <property type="component" value="Unassembled WGS sequence"/>
</dbReference>
<dbReference type="GO" id="GO:0006189">
    <property type="term" value="P:'de novo' IMP biosynthetic process"/>
    <property type="evidence" value="ECO:0007669"/>
    <property type="project" value="UniProtKB-UniRule"/>
</dbReference>
<dbReference type="InterPro" id="IPR036914">
    <property type="entry name" value="MGS-like_dom_sf"/>
</dbReference>
<feature type="domain" description="MGS-like" evidence="11">
    <location>
        <begin position="1"/>
        <end position="146"/>
    </location>
</feature>
<keyword evidence="5 10" id="KW-0658">Purine biosynthesis</keyword>
<dbReference type="NCBIfam" id="NF002049">
    <property type="entry name" value="PRK00881.1"/>
    <property type="match status" value="1"/>
</dbReference>
<dbReference type="PANTHER" id="PTHR11692">
    <property type="entry name" value="BIFUNCTIONAL PURINE BIOSYNTHESIS PROTEIN PURH"/>
    <property type="match status" value="1"/>
</dbReference>
<dbReference type="SUPFAM" id="SSF53927">
    <property type="entry name" value="Cytidine deaminase-like"/>
    <property type="match status" value="1"/>
</dbReference>
<dbReference type="EMBL" id="JRYR02000001">
    <property type="protein sequence ID" value="OHX67257.1"/>
    <property type="molecule type" value="Genomic_DNA"/>
</dbReference>
<dbReference type="PIRSF" id="PIRSF000414">
    <property type="entry name" value="AICARFT_IMPCHas"/>
    <property type="match status" value="1"/>
</dbReference>
<dbReference type="Gene3D" id="3.40.140.20">
    <property type="match status" value="2"/>
</dbReference>
<comment type="pathway">
    <text evidence="1 10">Purine metabolism; IMP biosynthesis via de novo pathway; IMP from 5-formamido-1-(5-phospho-D-ribosyl)imidazole-4-carboxamide: step 1/1.</text>
</comment>
<comment type="catalytic activity">
    <reaction evidence="8 10">
        <text>(6R)-10-formyltetrahydrofolate + 5-amino-1-(5-phospho-beta-D-ribosyl)imidazole-4-carboxamide = 5-formamido-1-(5-phospho-D-ribosyl)imidazole-4-carboxamide + (6S)-5,6,7,8-tetrahydrofolate</text>
        <dbReference type="Rhea" id="RHEA:22192"/>
        <dbReference type="ChEBI" id="CHEBI:57453"/>
        <dbReference type="ChEBI" id="CHEBI:58467"/>
        <dbReference type="ChEBI" id="CHEBI:58475"/>
        <dbReference type="ChEBI" id="CHEBI:195366"/>
        <dbReference type="EC" id="2.1.2.3"/>
    </reaction>
</comment>
<keyword evidence="6 10" id="KW-0378">Hydrolase</keyword>
<protein>
    <recommendedName>
        <fullName evidence="10">Bifunctional purine biosynthesis protein PurH</fullName>
    </recommendedName>
    <domain>
        <recommendedName>
            <fullName evidence="10">Phosphoribosylaminoimidazolecarboxamide formyltransferase</fullName>
            <ecNumber evidence="10">2.1.2.3</ecNumber>
        </recommendedName>
        <alternativeName>
            <fullName evidence="10">AICAR transformylase</fullName>
        </alternativeName>
    </domain>
    <domain>
        <recommendedName>
            <fullName evidence="10">IMP cyclohydrolase</fullName>
            <ecNumber evidence="10">3.5.4.10</ecNumber>
        </recommendedName>
        <alternativeName>
            <fullName evidence="10">ATIC</fullName>
        </alternativeName>
        <alternativeName>
            <fullName evidence="10">IMP synthase</fullName>
        </alternativeName>
        <alternativeName>
            <fullName evidence="10">Inosinicase</fullName>
        </alternativeName>
    </domain>
</protein>
<dbReference type="AlphaFoldDB" id="A0A1S1Z1Z8"/>
<comment type="domain">
    <text evidence="10">The IMP cyclohydrolase activity resides in the N-terminal region.</text>
</comment>
<dbReference type="PANTHER" id="PTHR11692:SF0">
    <property type="entry name" value="BIFUNCTIONAL PURINE BIOSYNTHESIS PROTEIN ATIC"/>
    <property type="match status" value="1"/>
</dbReference>
<evidence type="ECO:0000256" key="10">
    <source>
        <dbReference type="HAMAP-Rule" id="MF_00139"/>
    </source>
</evidence>
<dbReference type="Pfam" id="PF02142">
    <property type="entry name" value="MGS"/>
    <property type="match status" value="1"/>
</dbReference>
<dbReference type="UniPathway" id="UPA00074">
    <property type="reaction ID" value="UER00133"/>
</dbReference>
<comment type="caution">
    <text evidence="12">The sequence shown here is derived from an EMBL/GenBank/DDBJ whole genome shotgun (WGS) entry which is preliminary data.</text>
</comment>
<dbReference type="InterPro" id="IPR024051">
    <property type="entry name" value="AICAR_Tfase_dup_dom_sf"/>
</dbReference>
<dbReference type="CDD" id="cd01421">
    <property type="entry name" value="IMPCH"/>
    <property type="match status" value="1"/>
</dbReference>
<evidence type="ECO:0000256" key="1">
    <source>
        <dbReference type="ARBA" id="ARBA00004844"/>
    </source>
</evidence>
<evidence type="ECO:0000259" key="11">
    <source>
        <dbReference type="PROSITE" id="PS51855"/>
    </source>
</evidence>
<evidence type="ECO:0000256" key="4">
    <source>
        <dbReference type="ARBA" id="ARBA00022679"/>
    </source>
</evidence>
<evidence type="ECO:0000313" key="13">
    <source>
        <dbReference type="Proteomes" id="UP000179797"/>
    </source>
</evidence>
<dbReference type="FunFam" id="3.40.140.20:FF:000001">
    <property type="entry name" value="Bifunctional purine biosynthesis protein PurH"/>
    <property type="match status" value="1"/>
</dbReference>
<organism evidence="12 13">
    <name type="scientific">Flammeovirga pacifica</name>
    <dbReference type="NCBI Taxonomy" id="915059"/>
    <lineage>
        <taxon>Bacteria</taxon>
        <taxon>Pseudomonadati</taxon>
        <taxon>Bacteroidota</taxon>
        <taxon>Cytophagia</taxon>
        <taxon>Cytophagales</taxon>
        <taxon>Flammeovirgaceae</taxon>
        <taxon>Flammeovirga</taxon>
    </lineage>
</organism>